<comment type="caution">
    <text evidence="2">The sequence shown here is derived from an EMBL/GenBank/DDBJ whole genome shotgun (WGS) entry which is preliminary data.</text>
</comment>
<feature type="transmembrane region" description="Helical" evidence="1">
    <location>
        <begin position="620"/>
        <end position="641"/>
    </location>
</feature>
<dbReference type="AlphaFoldDB" id="A0A840G7I4"/>
<gene>
    <name evidence="2" type="ORF">GGD90_002230</name>
</gene>
<keyword evidence="1" id="KW-0812">Transmembrane</keyword>
<protein>
    <recommendedName>
        <fullName evidence="4">EF-hand domain-containing protein</fullName>
    </recommendedName>
</protein>
<keyword evidence="1" id="KW-1133">Transmembrane helix</keyword>
<dbReference type="RefSeq" id="WP_153116806.1">
    <property type="nucleotide sequence ID" value="NZ_JACIGE010000007.1"/>
</dbReference>
<accession>A0A840G7I4</accession>
<evidence type="ECO:0008006" key="4">
    <source>
        <dbReference type="Google" id="ProtNLM"/>
    </source>
</evidence>
<name>A0A840G7I4_RHOTE</name>
<dbReference type="OrthoDB" id="9785737at2"/>
<evidence type="ECO:0000313" key="3">
    <source>
        <dbReference type="Proteomes" id="UP000587070"/>
    </source>
</evidence>
<feature type="transmembrane region" description="Helical" evidence="1">
    <location>
        <begin position="585"/>
        <end position="613"/>
    </location>
</feature>
<feature type="transmembrane region" description="Helical" evidence="1">
    <location>
        <begin position="696"/>
        <end position="717"/>
    </location>
</feature>
<proteinExistence type="predicted"/>
<evidence type="ECO:0000256" key="1">
    <source>
        <dbReference type="SAM" id="Phobius"/>
    </source>
</evidence>
<evidence type="ECO:0000313" key="2">
    <source>
        <dbReference type="EMBL" id="MBB4247845.1"/>
    </source>
</evidence>
<reference evidence="2 3" key="1">
    <citation type="submission" date="2020-08" db="EMBL/GenBank/DDBJ databases">
        <title>Genome sequencing of Purple Non-Sulfur Bacteria from various extreme environments.</title>
        <authorList>
            <person name="Mayer M."/>
        </authorList>
    </citation>
    <scope>NUCLEOTIDE SEQUENCE [LARGE SCALE GENOMIC DNA]</scope>
    <source>
        <strain evidence="2 3">2761</strain>
    </source>
</reference>
<keyword evidence="3" id="KW-1185">Reference proteome</keyword>
<dbReference type="EMBL" id="JACIGE010000007">
    <property type="protein sequence ID" value="MBB4247845.1"/>
    <property type="molecule type" value="Genomic_DNA"/>
</dbReference>
<sequence length="720" mass="74664">MAEAPSHNWRFFRAGGFDQVRLDGTADLLALPSLDQKLWVALACPTSGLEFDATTLKLLDSDSDGRIRAPELIAAIAWANARLGDSELFGKGVHPLPLAAIGKGDDEGRRLLAAARSLLLRLGRDADAADAAVSVEDAAAAAGLFAQDACNGDGVITARAAGDDADTTTLIGEIVAATGGNADCSGDTGINQEQLDAFYGEAGALLAWRGRPTADPELLPLGADTAAAAAALAAVRAKIDDYFTRCRLAAFDARATGALNGSDADFLALGSRLLATADADAAALPLARIEAGRPLPLVDTVNPAWAAPLAALAAQAITPLLGARNELSEADWLALQARFAAYAAWQAEKPASALAAALADASDEHLGAIVAGDGQARLAALIAADLARADEGAALADVQRLVHYVRDLAKLADNFVAFRGFYTRREPAIFQCGTLYLDGRSCELCVPVLDAGKHAALAAQSGIFLAYCDCVRGSEKRTIAAAFTAGDSDQLSVGRNGVFYDRQGRDWDATVTRIVDHPISLRQAFWSPYKKVAKFIGESLQKFAAARAKAVDDNAAAQVIAAQTKVTTPGATEPPKPPPFDAGKFAGIFAAIGLAIGAIGAALASLVTGFLGLPWWQMPIAIAGLLLIVSGPAVALAAFRLRNRNLGPLLDANGWAVNARARINIPFGSSLTQVAKLPAGAERSLSDPYAEQKSPWGFYAFLLIGAAIAAALAVRLFGGG</sequence>
<dbReference type="Proteomes" id="UP000587070">
    <property type="component" value="Unassembled WGS sequence"/>
</dbReference>
<organism evidence="2 3">
    <name type="scientific">Rhodocyclus tenuis</name>
    <name type="common">Rhodospirillum tenue</name>
    <dbReference type="NCBI Taxonomy" id="1066"/>
    <lineage>
        <taxon>Bacteria</taxon>
        <taxon>Pseudomonadati</taxon>
        <taxon>Pseudomonadota</taxon>
        <taxon>Betaproteobacteria</taxon>
        <taxon>Rhodocyclales</taxon>
        <taxon>Rhodocyclaceae</taxon>
        <taxon>Rhodocyclus</taxon>
    </lineage>
</organism>
<keyword evidence="1" id="KW-0472">Membrane</keyword>